<reference evidence="1 2" key="1">
    <citation type="journal article" date="2018" name="Sci. Rep.">
        <title>Genomic signatures of local adaptation to the degree of environmental predictability in rotifers.</title>
        <authorList>
            <person name="Franch-Gras L."/>
            <person name="Hahn C."/>
            <person name="Garcia-Roger E.M."/>
            <person name="Carmona M.J."/>
            <person name="Serra M."/>
            <person name="Gomez A."/>
        </authorList>
    </citation>
    <scope>NUCLEOTIDE SEQUENCE [LARGE SCALE GENOMIC DNA]</scope>
    <source>
        <strain evidence="1">HYR1</strain>
    </source>
</reference>
<keyword evidence="2" id="KW-1185">Reference proteome</keyword>
<evidence type="ECO:0000313" key="1">
    <source>
        <dbReference type="EMBL" id="RNA38940.1"/>
    </source>
</evidence>
<dbReference type="Proteomes" id="UP000276133">
    <property type="component" value="Unassembled WGS sequence"/>
</dbReference>
<accession>A0A3M7STJ3</accession>
<dbReference type="AlphaFoldDB" id="A0A3M7STJ3"/>
<name>A0A3M7STJ3_BRAPC</name>
<comment type="caution">
    <text evidence="1">The sequence shown here is derived from an EMBL/GenBank/DDBJ whole genome shotgun (WGS) entry which is preliminary data.</text>
</comment>
<gene>
    <name evidence="1" type="ORF">BpHYR1_008270</name>
</gene>
<proteinExistence type="predicted"/>
<sequence>MSDFDFSKTLHLQNPIVYPRPAKQHNRRLSHESNDWSNEEISRKIDKKLWRVIQLMLRGEHLLLINQPRILTSLPKHIFFYHFSFSIFLFSA</sequence>
<evidence type="ECO:0000313" key="2">
    <source>
        <dbReference type="Proteomes" id="UP000276133"/>
    </source>
</evidence>
<dbReference type="EMBL" id="REGN01000800">
    <property type="protein sequence ID" value="RNA38940.1"/>
    <property type="molecule type" value="Genomic_DNA"/>
</dbReference>
<protein>
    <submittedName>
        <fullName evidence="1">Uncharacterized protein</fullName>
    </submittedName>
</protein>
<organism evidence="1 2">
    <name type="scientific">Brachionus plicatilis</name>
    <name type="common">Marine rotifer</name>
    <name type="synonym">Brachionus muelleri</name>
    <dbReference type="NCBI Taxonomy" id="10195"/>
    <lineage>
        <taxon>Eukaryota</taxon>
        <taxon>Metazoa</taxon>
        <taxon>Spiralia</taxon>
        <taxon>Gnathifera</taxon>
        <taxon>Rotifera</taxon>
        <taxon>Eurotatoria</taxon>
        <taxon>Monogononta</taxon>
        <taxon>Pseudotrocha</taxon>
        <taxon>Ploima</taxon>
        <taxon>Brachionidae</taxon>
        <taxon>Brachionus</taxon>
    </lineage>
</organism>